<feature type="region of interest" description="Disordered" evidence="1">
    <location>
        <begin position="82"/>
        <end position="160"/>
    </location>
</feature>
<keyword evidence="3" id="KW-1185">Reference proteome</keyword>
<organism evidence="3">
    <name type="scientific">Volvox carteri f. nagariensis</name>
    <dbReference type="NCBI Taxonomy" id="3068"/>
    <lineage>
        <taxon>Eukaryota</taxon>
        <taxon>Viridiplantae</taxon>
        <taxon>Chlorophyta</taxon>
        <taxon>core chlorophytes</taxon>
        <taxon>Chlorophyceae</taxon>
        <taxon>CS clade</taxon>
        <taxon>Chlamydomonadales</taxon>
        <taxon>Volvocaceae</taxon>
        <taxon>Volvox</taxon>
    </lineage>
</organism>
<gene>
    <name evidence="2" type="ORF">VOLCADRAFT_91834</name>
</gene>
<evidence type="ECO:0000313" key="2">
    <source>
        <dbReference type="EMBL" id="EFJ47572.1"/>
    </source>
</evidence>
<feature type="compositionally biased region" description="Low complexity" evidence="1">
    <location>
        <begin position="91"/>
        <end position="115"/>
    </location>
</feature>
<proteinExistence type="predicted"/>
<dbReference type="Proteomes" id="UP000001058">
    <property type="component" value="Unassembled WGS sequence"/>
</dbReference>
<reference evidence="2 3" key="1">
    <citation type="journal article" date="2010" name="Science">
        <title>Genomic analysis of organismal complexity in the multicellular green alga Volvox carteri.</title>
        <authorList>
            <person name="Prochnik S.E."/>
            <person name="Umen J."/>
            <person name="Nedelcu A.M."/>
            <person name="Hallmann A."/>
            <person name="Miller S.M."/>
            <person name="Nishii I."/>
            <person name="Ferris P."/>
            <person name="Kuo A."/>
            <person name="Mitros T."/>
            <person name="Fritz-Laylin L.K."/>
            <person name="Hellsten U."/>
            <person name="Chapman J."/>
            <person name="Simakov O."/>
            <person name="Rensing S.A."/>
            <person name="Terry A."/>
            <person name="Pangilinan J."/>
            <person name="Kapitonov V."/>
            <person name="Jurka J."/>
            <person name="Salamov A."/>
            <person name="Shapiro H."/>
            <person name="Schmutz J."/>
            <person name="Grimwood J."/>
            <person name="Lindquist E."/>
            <person name="Lucas S."/>
            <person name="Grigoriev I.V."/>
            <person name="Schmitt R."/>
            <person name="Kirk D."/>
            <person name="Rokhsar D.S."/>
        </authorList>
    </citation>
    <scope>NUCLEOTIDE SEQUENCE [LARGE SCALE GENOMIC DNA]</scope>
    <source>
        <strain evidence="3">f. Nagariensis / Eve</strain>
    </source>
</reference>
<dbReference type="OrthoDB" id="1923218at2759"/>
<feature type="compositionally biased region" description="Pro residues" evidence="1">
    <location>
        <begin position="134"/>
        <end position="144"/>
    </location>
</feature>
<dbReference type="EMBL" id="GL378344">
    <property type="protein sequence ID" value="EFJ47572.1"/>
    <property type="molecule type" value="Genomic_DNA"/>
</dbReference>
<accession>D8TY29</accession>
<protein>
    <submittedName>
        <fullName evidence="2">Uncharacterized protein</fullName>
    </submittedName>
</protein>
<dbReference type="GeneID" id="9615463"/>
<dbReference type="InParanoid" id="D8TY29"/>
<name>D8TY29_VOLCA</name>
<dbReference type="RefSeq" id="XP_002951396.1">
    <property type="nucleotide sequence ID" value="XM_002951350.1"/>
</dbReference>
<dbReference type="AlphaFoldDB" id="D8TY29"/>
<dbReference type="KEGG" id="vcn:VOLCADRAFT_91834"/>
<evidence type="ECO:0000256" key="1">
    <source>
        <dbReference type="SAM" id="MobiDB-lite"/>
    </source>
</evidence>
<evidence type="ECO:0000313" key="3">
    <source>
        <dbReference type="Proteomes" id="UP000001058"/>
    </source>
</evidence>
<sequence>MFEIVAFRQSPSEVEAFVYIQLVDFSPARVSTFGVRVCCIIPGVRYIRIRAARSTVPTETTAMEKGLQLPSRVLTSVNMSVATHEAEKEGPAAAGAPEVAPREWQQQLRLQQPGRGVAGPAAIAPSVGANPTARAPPPPPPESIPPGHELALIGNNKSKIPPEATLSAAKAKPPKQLRTEGTIGLMYTASPGTLERASYRPPAGRDPRVQGLDSRAVDAEGFRLVAGGTRNGQHEWNRATPMDLPTYVNDIPDLEQLQAVREVMGFEGLRDYQNYDGLGTRNCQDQVCNFFGAQLGALCRSEGLLVMNGRMRGDLEGRLTFP</sequence>